<keyword evidence="2" id="KW-1185">Reference proteome</keyword>
<evidence type="ECO:0000313" key="2">
    <source>
        <dbReference type="Proteomes" id="UP001175001"/>
    </source>
</evidence>
<comment type="caution">
    <text evidence="1">The sequence shown here is derived from an EMBL/GenBank/DDBJ whole genome shotgun (WGS) entry which is preliminary data.</text>
</comment>
<evidence type="ECO:0000313" key="1">
    <source>
        <dbReference type="EMBL" id="KAK0609055.1"/>
    </source>
</evidence>
<dbReference type="EMBL" id="JAUJDW010000298">
    <property type="protein sequence ID" value="KAK0609055.1"/>
    <property type="molecule type" value="Genomic_DNA"/>
</dbReference>
<dbReference type="AlphaFoldDB" id="A0AA39WB50"/>
<name>A0AA39WB50_9PEZI</name>
<organism evidence="1 2">
    <name type="scientific">Lasiodiplodia hormozganensis</name>
    <dbReference type="NCBI Taxonomy" id="869390"/>
    <lineage>
        <taxon>Eukaryota</taxon>
        <taxon>Fungi</taxon>
        <taxon>Dikarya</taxon>
        <taxon>Ascomycota</taxon>
        <taxon>Pezizomycotina</taxon>
        <taxon>Dothideomycetes</taxon>
        <taxon>Dothideomycetes incertae sedis</taxon>
        <taxon>Botryosphaeriales</taxon>
        <taxon>Botryosphaeriaceae</taxon>
        <taxon>Lasiodiplodia</taxon>
    </lineage>
</organism>
<sequence>MYLRIARQNAMPRVACFFEQKVTDVGAVLGRDPEKVVRKVVLVDENSGCLDLNASFDKYSLPRTHFDMNKFGGPGEEDFRTLGDILEDMAQQGPDLIASRTQRMF</sequence>
<protein>
    <submittedName>
        <fullName evidence="1">Uncharacterized protein</fullName>
    </submittedName>
</protein>
<dbReference type="Proteomes" id="UP001175001">
    <property type="component" value="Unassembled WGS sequence"/>
</dbReference>
<gene>
    <name evidence="1" type="ORF">DIS24_g12546</name>
</gene>
<proteinExistence type="predicted"/>
<accession>A0AA39WB50</accession>
<reference evidence="1" key="1">
    <citation type="submission" date="2023-06" db="EMBL/GenBank/DDBJ databases">
        <title>Multi-omics analyses reveal the molecular pathogenesis toolkit of Lasiodiplodia hormozganensis, a cross-kingdom pathogen.</title>
        <authorList>
            <person name="Felix C."/>
            <person name="Meneses R."/>
            <person name="Goncalves M.F.M."/>
            <person name="Tilleman L."/>
            <person name="Duarte A.S."/>
            <person name="Jorrin-Novo J.V."/>
            <person name="Van De Peer Y."/>
            <person name="Deforce D."/>
            <person name="Van Nieuwerburgh F."/>
            <person name="Esteves A.C."/>
            <person name="Alves A."/>
        </authorList>
    </citation>
    <scope>NUCLEOTIDE SEQUENCE</scope>
    <source>
        <strain evidence="1">CBS 339.90</strain>
    </source>
</reference>